<proteinExistence type="inferred from homology"/>
<dbReference type="GO" id="GO:0030245">
    <property type="term" value="P:cellulose catabolic process"/>
    <property type="evidence" value="ECO:0007669"/>
    <property type="project" value="UniProtKB-KW"/>
</dbReference>
<dbReference type="InterPro" id="IPR036908">
    <property type="entry name" value="RlpA-like_sf"/>
</dbReference>
<reference evidence="11" key="1">
    <citation type="journal article" date="2020" name="Stud. Mycol.">
        <title>101 Dothideomycetes genomes: a test case for predicting lifestyles and emergence of pathogens.</title>
        <authorList>
            <person name="Haridas S."/>
            <person name="Albert R."/>
            <person name="Binder M."/>
            <person name="Bloem J."/>
            <person name="Labutti K."/>
            <person name="Salamov A."/>
            <person name="Andreopoulos B."/>
            <person name="Baker S."/>
            <person name="Barry K."/>
            <person name="Bills G."/>
            <person name="Bluhm B."/>
            <person name="Cannon C."/>
            <person name="Castanera R."/>
            <person name="Culley D."/>
            <person name="Daum C."/>
            <person name="Ezra D."/>
            <person name="Gonzalez J."/>
            <person name="Henrissat B."/>
            <person name="Kuo A."/>
            <person name="Liang C."/>
            <person name="Lipzen A."/>
            <person name="Lutzoni F."/>
            <person name="Magnuson J."/>
            <person name="Mondo S."/>
            <person name="Nolan M."/>
            <person name="Ohm R."/>
            <person name="Pangilinan J."/>
            <person name="Park H.-J."/>
            <person name="Ramirez L."/>
            <person name="Alfaro M."/>
            <person name="Sun H."/>
            <person name="Tritt A."/>
            <person name="Yoshinaga Y."/>
            <person name="Zwiers L.-H."/>
            <person name="Turgeon B."/>
            <person name="Goodwin S."/>
            <person name="Spatafora J."/>
            <person name="Crous P."/>
            <person name="Grigoriev I."/>
        </authorList>
    </citation>
    <scope>NUCLEOTIDE SEQUENCE</scope>
    <source>
        <strain evidence="11">CBS 113818</strain>
    </source>
</reference>
<evidence type="ECO:0000256" key="1">
    <source>
        <dbReference type="ARBA" id="ARBA00000966"/>
    </source>
</evidence>
<keyword evidence="9" id="KW-0732">Signal</keyword>
<evidence type="ECO:0000256" key="9">
    <source>
        <dbReference type="SAM" id="SignalP"/>
    </source>
</evidence>
<evidence type="ECO:0000256" key="8">
    <source>
        <dbReference type="ARBA" id="ARBA00023326"/>
    </source>
</evidence>
<organism evidence="11 12">
    <name type="scientific">Ophiobolus disseminans</name>
    <dbReference type="NCBI Taxonomy" id="1469910"/>
    <lineage>
        <taxon>Eukaryota</taxon>
        <taxon>Fungi</taxon>
        <taxon>Dikarya</taxon>
        <taxon>Ascomycota</taxon>
        <taxon>Pezizomycotina</taxon>
        <taxon>Dothideomycetes</taxon>
        <taxon>Pleosporomycetidae</taxon>
        <taxon>Pleosporales</taxon>
        <taxon>Pleosporineae</taxon>
        <taxon>Phaeosphaeriaceae</taxon>
        <taxon>Ophiobolus</taxon>
    </lineage>
</organism>
<dbReference type="Gene3D" id="2.40.40.10">
    <property type="entry name" value="RlpA-like domain"/>
    <property type="match status" value="1"/>
</dbReference>
<dbReference type="Pfam" id="PF02015">
    <property type="entry name" value="Glyco_hydro_45"/>
    <property type="match status" value="1"/>
</dbReference>
<keyword evidence="6" id="KW-0119">Carbohydrate metabolism</keyword>
<comment type="catalytic activity">
    <reaction evidence="1">
        <text>Endohydrolysis of (1-&gt;4)-beta-D-glucosidic linkages in cellulose, lichenin and cereal beta-D-glucans.</text>
        <dbReference type="EC" id="3.2.1.4"/>
    </reaction>
</comment>
<evidence type="ECO:0000313" key="11">
    <source>
        <dbReference type="EMBL" id="KAF2830038.1"/>
    </source>
</evidence>
<dbReference type="EC" id="3.2.1.4" evidence="3"/>
<keyword evidence="4" id="KW-0378">Hydrolase</keyword>
<dbReference type="InterPro" id="IPR052288">
    <property type="entry name" value="GH45_Enzymes"/>
</dbReference>
<feature type="chain" id="PRO_5025362570" description="cellulase" evidence="9">
    <location>
        <begin position="26"/>
        <end position="274"/>
    </location>
</feature>
<dbReference type="EMBL" id="MU006220">
    <property type="protein sequence ID" value="KAF2830038.1"/>
    <property type="molecule type" value="Genomic_DNA"/>
</dbReference>
<keyword evidence="5" id="KW-0136">Cellulose degradation</keyword>
<evidence type="ECO:0000256" key="6">
    <source>
        <dbReference type="ARBA" id="ARBA00023277"/>
    </source>
</evidence>
<evidence type="ECO:0000313" key="12">
    <source>
        <dbReference type="Proteomes" id="UP000799424"/>
    </source>
</evidence>
<dbReference type="Proteomes" id="UP000799424">
    <property type="component" value="Unassembled WGS sequence"/>
</dbReference>
<dbReference type="OrthoDB" id="10035502at2759"/>
<accession>A0A6A7ABD1</accession>
<dbReference type="PANTHER" id="PTHR39730">
    <property type="entry name" value="ENDOGLUCANASE 1"/>
    <property type="match status" value="1"/>
</dbReference>
<feature type="domain" description="Glycosyl hydrolases family 45 active site" evidence="10">
    <location>
        <begin position="32"/>
        <end position="235"/>
    </location>
</feature>
<gene>
    <name evidence="11" type="ORF">CC86DRAFT_285199</name>
</gene>
<dbReference type="PANTHER" id="PTHR39730:SF1">
    <property type="entry name" value="ENDOGLUCANASE 1"/>
    <property type="match status" value="1"/>
</dbReference>
<comment type="similarity">
    <text evidence="2">Belongs to the glycosyl hydrolase 45 (cellulase K) family.</text>
</comment>
<evidence type="ECO:0000256" key="3">
    <source>
        <dbReference type="ARBA" id="ARBA00012601"/>
    </source>
</evidence>
<evidence type="ECO:0000256" key="2">
    <source>
        <dbReference type="ARBA" id="ARBA00007793"/>
    </source>
</evidence>
<evidence type="ECO:0000256" key="7">
    <source>
        <dbReference type="ARBA" id="ARBA00023295"/>
    </source>
</evidence>
<keyword evidence="12" id="KW-1185">Reference proteome</keyword>
<dbReference type="GO" id="GO:0008810">
    <property type="term" value="F:cellulase activity"/>
    <property type="evidence" value="ECO:0007669"/>
    <property type="project" value="UniProtKB-EC"/>
</dbReference>
<dbReference type="AlphaFoldDB" id="A0A6A7ABD1"/>
<dbReference type="InterPro" id="IPR000334">
    <property type="entry name" value="Glyco_hydro_45"/>
</dbReference>
<keyword evidence="7" id="KW-0326">Glycosidase</keyword>
<keyword evidence="8" id="KW-0624">Polysaccharide degradation</keyword>
<evidence type="ECO:0000259" key="10">
    <source>
        <dbReference type="Pfam" id="PF02015"/>
    </source>
</evidence>
<sequence length="274" mass="29481">MTPQYFRNAFLSIELFAIIAHCAHLNYSGEAVTTRFWDCCKPSCAWNGKADVSKPVYSCSIDDKPTDILAGTACGTGGTAYQCSNQQPWAINDTLSYGFAGAFIMPDLTHGGIEGAWCCACYQLDFTSDPLRGKSLIVQASNTAYDITTTNRFSIAMPGGNTTSQNACAQQYGVGQSVFGSNNMGVRKKEDCQNLPGPLRDGCNWRFDWFKDTAFPTANFKRVVCPAELTQRSGCARNDDKVLSGEVQAAAPSLSPGLSITTAFAAMMLGVLSI</sequence>
<feature type="signal peptide" evidence="9">
    <location>
        <begin position="1"/>
        <end position="25"/>
    </location>
</feature>
<name>A0A6A7ABD1_9PLEO</name>
<dbReference type="SUPFAM" id="SSF50685">
    <property type="entry name" value="Barwin-like endoglucanases"/>
    <property type="match status" value="1"/>
</dbReference>
<protein>
    <recommendedName>
        <fullName evidence="3">cellulase</fullName>
        <ecNumber evidence="3">3.2.1.4</ecNumber>
    </recommendedName>
</protein>
<evidence type="ECO:0000256" key="5">
    <source>
        <dbReference type="ARBA" id="ARBA00023001"/>
    </source>
</evidence>
<evidence type="ECO:0000256" key="4">
    <source>
        <dbReference type="ARBA" id="ARBA00022801"/>
    </source>
</evidence>